<reference evidence="2 3" key="1">
    <citation type="submission" date="2018-06" db="EMBL/GenBank/DDBJ databases">
        <title>Whole genome sequencing of Candida tropicalis (genome annotated by CSBL at Korea University).</title>
        <authorList>
            <person name="Ahn J."/>
        </authorList>
    </citation>
    <scope>NUCLEOTIDE SEQUENCE [LARGE SCALE GENOMIC DNA]</scope>
    <source>
        <strain evidence="2 3">ATCC 20962</strain>
    </source>
</reference>
<feature type="region of interest" description="Disordered" evidence="1">
    <location>
        <begin position="412"/>
        <end position="445"/>
    </location>
</feature>
<feature type="compositionally biased region" description="Polar residues" evidence="1">
    <location>
        <begin position="630"/>
        <end position="645"/>
    </location>
</feature>
<dbReference type="GO" id="GO:0003677">
    <property type="term" value="F:DNA binding"/>
    <property type="evidence" value="ECO:0007669"/>
    <property type="project" value="TreeGrafter"/>
</dbReference>
<dbReference type="Pfam" id="PF09729">
    <property type="entry name" value="Gti1_Pac2"/>
    <property type="match status" value="1"/>
</dbReference>
<feature type="region of interest" description="Disordered" evidence="1">
    <location>
        <begin position="93"/>
        <end position="125"/>
    </location>
</feature>
<feature type="compositionally biased region" description="Basic residues" evidence="1">
    <location>
        <begin position="661"/>
        <end position="673"/>
    </location>
</feature>
<gene>
    <name evidence="2" type="primary">WOR1_0</name>
    <name evidence="2" type="ORF">Cantr_09943</name>
</gene>
<feature type="region of interest" description="Disordered" evidence="1">
    <location>
        <begin position="323"/>
        <end position="381"/>
    </location>
</feature>
<dbReference type="EMBL" id="QLNQ01000024">
    <property type="protein sequence ID" value="RCK63676.1"/>
    <property type="molecule type" value="Genomic_DNA"/>
</dbReference>
<dbReference type="PANTHER" id="PTHR28027:SF2">
    <property type="entry name" value="TRANSCRIPTIONAL REGULATOR MIT1"/>
    <property type="match status" value="1"/>
</dbReference>
<evidence type="ECO:0000313" key="3">
    <source>
        <dbReference type="Proteomes" id="UP000253472"/>
    </source>
</evidence>
<name>A0A367YCU2_9ASCO</name>
<keyword evidence="3" id="KW-1185">Reference proteome</keyword>
<dbReference type="AlphaFoldDB" id="A0A367YCU2"/>
<dbReference type="InterPro" id="IPR018608">
    <property type="entry name" value="Gti1/Pac2"/>
</dbReference>
<evidence type="ECO:0000313" key="2">
    <source>
        <dbReference type="EMBL" id="RCK63676.1"/>
    </source>
</evidence>
<dbReference type="PANTHER" id="PTHR28027">
    <property type="entry name" value="TRANSCRIPTIONAL REGULATOR MIT1"/>
    <property type="match status" value="1"/>
</dbReference>
<dbReference type="OrthoDB" id="5572844at2759"/>
<feature type="compositionally biased region" description="Low complexity" evidence="1">
    <location>
        <begin position="496"/>
        <end position="576"/>
    </location>
</feature>
<feature type="region of interest" description="Disordered" evidence="1">
    <location>
        <begin position="487"/>
        <end position="578"/>
    </location>
</feature>
<evidence type="ECO:0000256" key="1">
    <source>
        <dbReference type="SAM" id="MobiDB-lite"/>
    </source>
</evidence>
<proteinExistence type="predicted"/>
<feature type="compositionally biased region" description="Polar residues" evidence="1">
    <location>
        <begin position="609"/>
        <end position="618"/>
    </location>
</feature>
<feature type="compositionally biased region" description="Polar residues" evidence="1">
    <location>
        <begin position="115"/>
        <end position="125"/>
    </location>
</feature>
<protein>
    <submittedName>
        <fullName evidence="2">White-opaque regulator 1</fullName>
    </submittedName>
</protein>
<accession>A0A367YCU2</accession>
<feature type="compositionally biased region" description="Polar residues" evidence="1">
    <location>
        <begin position="343"/>
        <end position="380"/>
    </location>
</feature>
<comment type="caution">
    <text evidence="2">The sequence shown here is derived from an EMBL/GenBank/DDBJ whole genome shotgun (WGS) entry which is preliminary data.</text>
</comment>
<organism evidence="2 3">
    <name type="scientific">Candida viswanathii</name>
    <dbReference type="NCBI Taxonomy" id="5486"/>
    <lineage>
        <taxon>Eukaryota</taxon>
        <taxon>Fungi</taxon>
        <taxon>Dikarya</taxon>
        <taxon>Ascomycota</taxon>
        <taxon>Saccharomycotina</taxon>
        <taxon>Pichiomycetes</taxon>
        <taxon>Debaryomycetaceae</taxon>
        <taxon>Candida/Lodderomyces clade</taxon>
        <taxon>Candida</taxon>
    </lineage>
</organism>
<dbReference type="Proteomes" id="UP000253472">
    <property type="component" value="Unassembled WGS sequence"/>
</dbReference>
<feature type="region of interest" description="Disordered" evidence="1">
    <location>
        <begin position="606"/>
        <end position="680"/>
    </location>
</feature>
<feature type="compositionally biased region" description="Polar residues" evidence="1">
    <location>
        <begin position="416"/>
        <end position="428"/>
    </location>
</feature>
<sequence length="724" mass="75576">MSASKLTPTYHGYIHSTRDALLVIQEVLDKQLEPVMRRPHERERSLIIKSGAVFVFIEQQSGIKRWTDGISWSPSRIQGRFLVYGELDKKSLTDKDSKKKKKRKFALDDDDVNDNGHNSNNLQLHNSKSIRLNSMILPSGNDPTSLGHPQHQPQHSTIPVASIPSNVIPASSAFGGSNDYRNSLVNGPLVSACILQNGLVKKTITLTTTTKDLHIEKQEGKQTIHLISYYAKQDIDSGKLQRPSESDLKNVQIVPNLWTAAQESSLGGKTPIEDEEYYGLDPTIQQSSSAGSLGGAPGAANTKSYANYSKNIARVYNNKYSGGAGPGDDNNSSQEVPFINPFPQHSSSTNPYGGQTYAPNPSATAYNGHQQPLNSSTNTPQQIPLQQQIGIQQQQHVPPQQQQQYGQYAQYGSIPPQATSSSTGSNANGPQQQGPPPDMYGGQYAGFLPPPPSSVYGPIYQYHMNNSSSNAAGAGASSTGDQYGMVGGGSSLYHGNSSTPNNSIAPPPSSTNNNNNNNGGASSTTASTATANNRKFSNPSSNYGYANNNGSNSNVARTSTGSNATTGSTSSISGPSNMMTAGGSNSWFANNNGGYITSSASGGPVGMNGSANTNDYDNGSSSSGGVHNLPSFNNGVSGLQPQGQVIPSLVSGNPGAGAASAHHHHHHPHHHHPYSASGAVGAAGIHGNGAAATAAGVSVTTGAVAASDDAAGGNAAGSYYTTAN</sequence>
<feature type="region of interest" description="Disordered" evidence="1">
    <location>
        <begin position="136"/>
        <end position="155"/>
    </location>
</feature>